<accession>A0A1J9QG80</accession>
<evidence type="ECO:0000256" key="1">
    <source>
        <dbReference type="SAM" id="SignalP"/>
    </source>
</evidence>
<feature type="signal peptide" evidence="1">
    <location>
        <begin position="1"/>
        <end position="23"/>
    </location>
</feature>
<dbReference type="STRING" id="1447872.A0A1J9QG80"/>
<feature type="chain" id="PRO_5012972968" evidence="1">
    <location>
        <begin position="24"/>
        <end position="280"/>
    </location>
</feature>
<protein>
    <submittedName>
        <fullName evidence="2">Uncharacterized protein</fullName>
    </submittedName>
</protein>
<name>A0A1J9QG80_9EURO</name>
<gene>
    <name evidence="2" type="ORF">AJ78_05445</name>
</gene>
<sequence length="280" mass="31701">MPSAMKLVLTGALALLSAVQVNAAAWEARHGLTRDQFQKTFDSFEAKNYSLVDVSGYTENNSPRFAGIFKQHDSKPVFAARGEVDAKNYHTLFLQLRAQGYRPKIVDGYTVNGDARFTTVWDKSSKAPWQERVGMSADGFQQVFDQLVKKEGYRLTYVSGYAQGNQARYAAIWEKTEKKTEWVARFGLTPKRYQEEFEKNLKNGLRPIHVNGYSVDGKVYFAAIWEKSNSVFEARHGMTAEQYQKTFDALTKKGYVLSVVSGYEDDNGACVRYAAIWNKA</sequence>
<proteinExistence type="predicted"/>
<dbReference type="EMBL" id="LGRN01000237">
    <property type="protein sequence ID" value="OJD14181.1"/>
    <property type="molecule type" value="Genomic_DNA"/>
</dbReference>
<evidence type="ECO:0000313" key="2">
    <source>
        <dbReference type="EMBL" id="OJD14181.1"/>
    </source>
</evidence>
<comment type="caution">
    <text evidence="2">The sequence shown here is derived from an EMBL/GenBank/DDBJ whole genome shotgun (WGS) entry which is preliminary data.</text>
</comment>
<organism evidence="2 3">
    <name type="scientific">Emergomyces pasteurianus Ep9510</name>
    <dbReference type="NCBI Taxonomy" id="1447872"/>
    <lineage>
        <taxon>Eukaryota</taxon>
        <taxon>Fungi</taxon>
        <taxon>Dikarya</taxon>
        <taxon>Ascomycota</taxon>
        <taxon>Pezizomycotina</taxon>
        <taxon>Eurotiomycetes</taxon>
        <taxon>Eurotiomycetidae</taxon>
        <taxon>Onygenales</taxon>
        <taxon>Ajellomycetaceae</taxon>
        <taxon>Emergomyces</taxon>
    </lineage>
</organism>
<keyword evidence="3" id="KW-1185">Reference proteome</keyword>
<dbReference type="OrthoDB" id="5946976at2759"/>
<dbReference type="VEuPathDB" id="FungiDB:AJ78_05445"/>
<reference evidence="2 3" key="1">
    <citation type="submission" date="2015-07" db="EMBL/GenBank/DDBJ databases">
        <title>Emmonsia species relationships and genome sequence.</title>
        <authorList>
            <consortium name="The Broad Institute Genomics Platform"/>
            <person name="Cuomo C.A."/>
            <person name="Munoz J.F."/>
            <person name="Imamovic A."/>
            <person name="Priest M.E."/>
            <person name="Young S."/>
            <person name="Clay O.K."/>
            <person name="McEwen J.G."/>
        </authorList>
    </citation>
    <scope>NUCLEOTIDE SEQUENCE [LARGE SCALE GENOMIC DNA]</scope>
    <source>
        <strain evidence="2 3">UAMH 9510</strain>
    </source>
</reference>
<dbReference type="InterPro" id="IPR049511">
    <property type="entry name" value="PGH-like_rpt"/>
</dbReference>
<dbReference type="Pfam" id="PF17660">
    <property type="entry name" value="BTRD1"/>
    <property type="match status" value="5"/>
</dbReference>
<dbReference type="AlphaFoldDB" id="A0A1J9QG80"/>
<evidence type="ECO:0000313" key="3">
    <source>
        <dbReference type="Proteomes" id="UP000182235"/>
    </source>
</evidence>
<dbReference type="Proteomes" id="UP000182235">
    <property type="component" value="Unassembled WGS sequence"/>
</dbReference>
<keyword evidence="1" id="KW-0732">Signal</keyword>